<evidence type="ECO:0000313" key="17">
    <source>
        <dbReference type="Proteomes" id="UP000602381"/>
    </source>
</evidence>
<keyword evidence="9 11" id="KW-0472">Membrane</keyword>
<evidence type="ECO:0000313" key="16">
    <source>
        <dbReference type="EMBL" id="GGO11895.1"/>
    </source>
</evidence>
<evidence type="ECO:0000256" key="8">
    <source>
        <dbReference type="ARBA" id="ARBA00023077"/>
    </source>
</evidence>
<dbReference type="SUPFAM" id="SSF56935">
    <property type="entry name" value="Porins"/>
    <property type="match status" value="1"/>
</dbReference>
<dbReference type="Gene3D" id="2.40.170.20">
    <property type="entry name" value="TonB-dependent receptor, beta-barrel domain"/>
    <property type="match status" value="2"/>
</dbReference>
<evidence type="ECO:0000256" key="7">
    <source>
        <dbReference type="ARBA" id="ARBA00023065"/>
    </source>
</evidence>
<dbReference type="PROSITE" id="PS52016">
    <property type="entry name" value="TONB_DEPENDENT_REC_3"/>
    <property type="match status" value="1"/>
</dbReference>
<keyword evidence="3 11" id="KW-1134">Transmembrane beta strand</keyword>
<dbReference type="Pfam" id="PF00593">
    <property type="entry name" value="TonB_dep_Rec_b-barrel"/>
    <property type="match status" value="1"/>
</dbReference>
<dbReference type="InterPro" id="IPR012910">
    <property type="entry name" value="Plug_dom"/>
</dbReference>
<keyword evidence="10 11" id="KW-0998">Cell outer membrane</keyword>
<feature type="domain" description="TonB-dependent receptor plug" evidence="15">
    <location>
        <begin position="57"/>
        <end position="162"/>
    </location>
</feature>
<evidence type="ECO:0000256" key="5">
    <source>
        <dbReference type="ARBA" id="ARBA00022692"/>
    </source>
</evidence>
<dbReference type="PANTHER" id="PTHR32552:SF81">
    <property type="entry name" value="TONB-DEPENDENT OUTER MEMBRANE RECEPTOR"/>
    <property type="match status" value="1"/>
</dbReference>
<organism evidence="16 17">
    <name type="scientific">Iodidimonas muriae</name>
    <dbReference type="NCBI Taxonomy" id="261467"/>
    <lineage>
        <taxon>Bacteria</taxon>
        <taxon>Pseudomonadati</taxon>
        <taxon>Pseudomonadota</taxon>
        <taxon>Alphaproteobacteria</taxon>
        <taxon>Iodidimonadales</taxon>
        <taxon>Iodidimonadaceae</taxon>
        <taxon>Iodidimonas</taxon>
    </lineage>
</organism>
<feature type="domain" description="TonB-dependent receptor-like beta-barrel" evidence="14">
    <location>
        <begin position="279"/>
        <end position="778"/>
    </location>
</feature>
<comment type="caution">
    <text evidence="16">The sequence shown here is derived from an EMBL/GenBank/DDBJ whole genome shotgun (WGS) entry which is preliminary data.</text>
</comment>
<accession>A0ABQ2LD85</accession>
<gene>
    <name evidence="16" type="ORF">GCM10007972_16200</name>
</gene>
<evidence type="ECO:0000256" key="10">
    <source>
        <dbReference type="ARBA" id="ARBA00023237"/>
    </source>
</evidence>
<keyword evidence="6" id="KW-0408">Iron</keyword>
<dbReference type="CDD" id="cd01347">
    <property type="entry name" value="ligand_gated_channel"/>
    <property type="match status" value="1"/>
</dbReference>
<evidence type="ECO:0000259" key="15">
    <source>
        <dbReference type="Pfam" id="PF07715"/>
    </source>
</evidence>
<keyword evidence="17" id="KW-1185">Reference proteome</keyword>
<evidence type="ECO:0008006" key="18">
    <source>
        <dbReference type="Google" id="ProtNLM"/>
    </source>
</evidence>
<dbReference type="InterPro" id="IPR036942">
    <property type="entry name" value="Beta-barrel_TonB_sf"/>
</dbReference>
<name>A0ABQ2LD85_9PROT</name>
<comment type="similarity">
    <text evidence="11 12">Belongs to the TonB-dependent receptor family.</text>
</comment>
<evidence type="ECO:0000256" key="12">
    <source>
        <dbReference type="RuleBase" id="RU003357"/>
    </source>
</evidence>
<keyword evidence="5 11" id="KW-0812">Transmembrane</keyword>
<evidence type="ECO:0000256" key="1">
    <source>
        <dbReference type="ARBA" id="ARBA00004571"/>
    </source>
</evidence>
<dbReference type="Proteomes" id="UP000602381">
    <property type="component" value="Unassembled WGS sequence"/>
</dbReference>
<evidence type="ECO:0000256" key="9">
    <source>
        <dbReference type="ARBA" id="ARBA00023136"/>
    </source>
</evidence>
<dbReference type="RefSeq" id="WP_188873754.1">
    <property type="nucleotide sequence ID" value="NZ_BMOV01000005.1"/>
</dbReference>
<evidence type="ECO:0000256" key="2">
    <source>
        <dbReference type="ARBA" id="ARBA00022448"/>
    </source>
</evidence>
<keyword evidence="13" id="KW-0732">Signal</keyword>
<evidence type="ECO:0000256" key="3">
    <source>
        <dbReference type="ARBA" id="ARBA00022452"/>
    </source>
</evidence>
<keyword evidence="8 12" id="KW-0798">TonB box</keyword>
<proteinExistence type="inferred from homology"/>
<dbReference type="EMBL" id="BMOV01000005">
    <property type="protein sequence ID" value="GGO11895.1"/>
    <property type="molecule type" value="Genomic_DNA"/>
</dbReference>
<keyword evidence="7" id="KW-0406">Ion transport</keyword>
<dbReference type="InterPro" id="IPR039426">
    <property type="entry name" value="TonB-dep_rcpt-like"/>
</dbReference>
<reference evidence="17" key="1">
    <citation type="journal article" date="2019" name="Int. J. Syst. Evol. Microbiol.">
        <title>The Global Catalogue of Microorganisms (GCM) 10K type strain sequencing project: providing services to taxonomists for standard genome sequencing and annotation.</title>
        <authorList>
            <consortium name="The Broad Institute Genomics Platform"/>
            <consortium name="The Broad Institute Genome Sequencing Center for Infectious Disease"/>
            <person name="Wu L."/>
            <person name="Ma J."/>
        </authorList>
    </citation>
    <scope>NUCLEOTIDE SEQUENCE [LARGE SCALE GENOMIC DNA]</scope>
    <source>
        <strain evidence="17">JCM 17843</strain>
    </source>
</reference>
<evidence type="ECO:0000256" key="6">
    <source>
        <dbReference type="ARBA" id="ARBA00023004"/>
    </source>
</evidence>
<evidence type="ECO:0000256" key="13">
    <source>
        <dbReference type="SAM" id="SignalP"/>
    </source>
</evidence>
<feature type="signal peptide" evidence="13">
    <location>
        <begin position="1"/>
        <end position="29"/>
    </location>
</feature>
<dbReference type="InterPro" id="IPR000531">
    <property type="entry name" value="Beta-barrel_TonB"/>
</dbReference>
<dbReference type="PANTHER" id="PTHR32552">
    <property type="entry name" value="FERRICHROME IRON RECEPTOR-RELATED"/>
    <property type="match status" value="1"/>
</dbReference>
<keyword evidence="2 11" id="KW-0813">Transport</keyword>
<sequence>MRIPSASRLLSAVAPIAIMISASGSSALAQESNEAQSATVFQLEEILVTATRREQSLQDISTSVSTMGMDELQKQQINTIEDIQFMMPSITMGQDMRAAKLFIRGVGVNTSTSGVQGSVAVHVDGVVVGRPEAQTFSMFDLQRVEVVRGPQGSLYGRNAVGGSINFITAKPTEEVDGYVRATIGKFGQLTTEGALGGAITDNILGRVAYKTENRNGFGENPVTGNDVDDLNRKMARMHLDFLISENVDARLTADWFRQDDASGSLKFIRETFPDIPALRSPVRGGFATKPRDLAGRFDPATEMEGWSVSTELNWFVNDMISLKSLTSFRNFEGSFTQDLGISAIVADLSTTGTGNTFQRRDLSSDQWTTELQATVSTSWLDGVVGFFYFNEQQSPTNTVGLEPNFGSPGNLDAFANRLTFLGPPPPPGGGVLPNLTPLEAHATCNTLKLVNDLQEIPEPKRVCIDSQLNSDAWAIFGQATVQLGEFVDALETVRLKLGGRYTRETVDSTNAANIILGLGAGPVMRFTAEQTFIKRTFEEFTPEVGLEWQAMPNMMLYYTYSEGFKAGSPENNAGSRTILEPETIKNHEFGLKSSWLDGRIQANMSGFFYDLTNLQVNRTFPDPSVGFLIVFENAAEMSAHGVELDLSAHITPRFRVNGAVAYLDSTFNDFVSANPIDPRNNPNYENFNPTELDLAGNRTRNSPKWAGNFSAQYDLFVGTLPYDGTMTLVGSVSYRGETFFTEFNDDIQSEDKFATLDASIRYESGDGKISAEFWGKNLTDQLRKSATFDLATAEVIGANYHPPRTFGFSIGYHF</sequence>
<evidence type="ECO:0000256" key="11">
    <source>
        <dbReference type="PROSITE-ProRule" id="PRU01360"/>
    </source>
</evidence>
<evidence type="ECO:0000256" key="4">
    <source>
        <dbReference type="ARBA" id="ARBA00022496"/>
    </source>
</evidence>
<dbReference type="Pfam" id="PF07715">
    <property type="entry name" value="Plug"/>
    <property type="match status" value="1"/>
</dbReference>
<feature type="chain" id="PRO_5046730396" description="TonB-dependent receptor" evidence="13">
    <location>
        <begin position="30"/>
        <end position="814"/>
    </location>
</feature>
<evidence type="ECO:0000259" key="14">
    <source>
        <dbReference type="Pfam" id="PF00593"/>
    </source>
</evidence>
<comment type="subcellular location">
    <subcellularLocation>
        <location evidence="1 11">Cell outer membrane</location>
        <topology evidence="1 11">Multi-pass membrane protein</topology>
    </subcellularLocation>
</comment>
<keyword evidence="4" id="KW-0410">Iron transport</keyword>
<protein>
    <recommendedName>
        <fullName evidence="18">TonB-dependent receptor</fullName>
    </recommendedName>
</protein>